<comment type="caution">
    <text evidence="2">The sequence shown here is derived from an EMBL/GenBank/DDBJ whole genome shotgun (WGS) entry which is preliminary data.</text>
</comment>
<organism evidence="2 3">
    <name type="scientific">Liparis tanakae</name>
    <name type="common">Tanaka's snailfish</name>
    <dbReference type="NCBI Taxonomy" id="230148"/>
    <lineage>
        <taxon>Eukaryota</taxon>
        <taxon>Metazoa</taxon>
        <taxon>Chordata</taxon>
        <taxon>Craniata</taxon>
        <taxon>Vertebrata</taxon>
        <taxon>Euteleostomi</taxon>
        <taxon>Actinopterygii</taxon>
        <taxon>Neopterygii</taxon>
        <taxon>Teleostei</taxon>
        <taxon>Neoteleostei</taxon>
        <taxon>Acanthomorphata</taxon>
        <taxon>Eupercaria</taxon>
        <taxon>Perciformes</taxon>
        <taxon>Cottioidei</taxon>
        <taxon>Cottales</taxon>
        <taxon>Liparidae</taxon>
        <taxon>Liparis</taxon>
    </lineage>
</organism>
<gene>
    <name evidence="2" type="ORF">EYF80_033637</name>
</gene>
<evidence type="ECO:0000313" key="3">
    <source>
        <dbReference type="Proteomes" id="UP000314294"/>
    </source>
</evidence>
<keyword evidence="3" id="KW-1185">Reference proteome</keyword>
<dbReference type="Proteomes" id="UP000314294">
    <property type="component" value="Unassembled WGS sequence"/>
</dbReference>
<proteinExistence type="predicted"/>
<accession>A0A4Z2GTW9</accession>
<evidence type="ECO:0000313" key="2">
    <source>
        <dbReference type="EMBL" id="TNN56172.1"/>
    </source>
</evidence>
<evidence type="ECO:0000256" key="1">
    <source>
        <dbReference type="SAM" id="MobiDB-lite"/>
    </source>
</evidence>
<protein>
    <submittedName>
        <fullName evidence="2">Uncharacterized protein</fullName>
    </submittedName>
</protein>
<reference evidence="2 3" key="1">
    <citation type="submission" date="2019-03" db="EMBL/GenBank/DDBJ databases">
        <title>First draft genome of Liparis tanakae, snailfish: a comprehensive survey of snailfish specific genes.</title>
        <authorList>
            <person name="Kim W."/>
            <person name="Song I."/>
            <person name="Jeong J.-H."/>
            <person name="Kim D."/>
            <person name="Kim S."/>
            <person name="Ryu S."/>
            <person name="Song J.Y."/>
            <person name="Lee S.K."/>
        </authorList>
    </citation>
    <scope>NUCLEOTIDE SEQUENCE [LARGE SCALE GENOMIC DNA]</scope>
    <source>
        <tissue evidence="2">Muscle</tissue>
    </source>
</reference>
<feature type="compositionally biased region" description="Basic and acidic residues" evidence="1">
    <location>
        <begin position="87"/>
        <end position="97"/>
    </location>
</feature>
<sequence length="97" mass="11292">MLIKSWVDPRTNAFWESIDEVLRHQQVNERHQAAQLLWKALHLVLRHVQTQQAPHTAQLLQSRDVRGLHATSVTTRRLASMSQNIAGEEKPPRRRSE</sequence>
<feature type="region of interest" description="Disordered" evidence="1">
    <location>
        <begin position="77"/>
        <end position="97"/>
    </location>
</feature>
<name>A0A4Z2GTW9_9TELE</name>
<dbReference type="AlphaFoldDB" id="A0A4Z2GTW9"/>
<dbReference type="EMBL" id="SRLO01000435">
    <property type="protein sequence ID" value="TNN56172.1"/>
    <property type="molecule type" value="Genomic_DNA"/>
</dbReference>